<dbReference type="Proteomes" id="UP001144372">
    <property type="component" value="Unassembled WGS sequence"/>
</dbReference>
<evidence type="ECO:0000313" key="2">
    <source>
        <dbReference type="Proteomes" id="UP001144372"/>
    </source>
</evidence>
<dbReference type="AlphaFoldDB" id="A0A9W6FSC4"/>
<reference evidence="1" key="1">
    <citation type="submission" date="2022-12" db="EMBL/GenBank/DDBJ databases">
        <title>Reference genome sequencing for broad-spectrum identification of bacterial and archaeal isolates by mass spectrometry.</title>
        <authorList>
            <person name="Sekiguchi Y."/>
            <person name="Tourlousse D.M."/>
        </authorList>
    </citation>
    <scope>NUCLEOTIDE SEQUENCE</scope>
    <source>
        <strain evidence="1">ASRB1</strain>
    </source>
</reference>
<keyword evidence="2" id="KW-1185">Reference proteome</keyword>
<name>A0A9W6FSC4_9BACT</name>
<comment type="caution">
    <text evidence="1">The sequence shown here is derived from an EMBL/GenBank/DDBJ whole genome shotgun (WGS) entry which is preliminary data.</text>
</comment>
<organism evidence="1 2">
    <name type="scientific">Desulforhabdus amnigena</name>
    <dbReference type="NCBI Taxonomy" id="40218"/>
    <lineage>
        <taxon>Bacteria</taxon>
        <taxon>Pseudomonadati</taxon>
        <taxon>Thermodesulfobacteriota</taxon>
        <taxon>Syntrophobacteria</taxon>
        <taxon>Syntrophobacterales</taxon>
        <taxon>Syntrophobacteraceae</taxon>
        <taxon>Desulforhabdus</taxon>
    </lineage>
</organism>
<gene>
    <name evidence="1" type="ORF">DAMNIGENAA_18900</name>
</gene>
<dbReference type="EMBL" id="BSDR01000001">
    <property type="protein sequence ID" value="GLI34457.1"/>
    <property type="molecule type" value="Genomic_DNA"/>
</dbReference>
<protein>
    <submittedName>
        <fullName evidence="1">Uncharacterized protein</fullName>
    </submittedName>
</protein>
<proteinExistence type="predicted"/>
<sequence>MGMDAIVFLHSHNLSNLLLMRFLFCRANVFNDYFVTGFSNLLILVFDFFTKFDINKTIFLGWSDNTFQKTRVYGQKMRF</sequence>
<evidence type="ECO:0000313" key="1">
    <source>
        <dbReference type="EMBL" id="GLI34457.1"/>
    </source>
</evidence>
<accession>A0A9W6FSC4</accession>